<dbReference type="Proteomes" id="UP000019377">
    <property type="component" value="Unassembled WGS sequence"/>
</dbReference>
<dbReference type="EMBL" id="KI545853">
    <property type="protein sequence ID" value="EST09342.1"/>
    <property type="molecule type" value="Genomic_DNA"/>
</dbReference>
<keyword evidence="3" id="KW-1185">Reference proteome</keyword>
<dbReference type="HOGENOM" id="CLU_1190319_0_0_1"/>
<reference evidence="3" key="1">
    <citation type="journal article" date="2013" name="Genome Announc.">
        <title>Draft genome sequence of Pseudozyma brasiliensis sp. nov. strain GHG001, a high producer of endo-1,4-xylanase isolated from an insect pest of sugarcane.</title>
        <authorList>
            <person name="Oliveira J.V.D.C."/>
            <person name="dos Santos R.A.C."/>
            <person name="Borges T.A."/>
            <person name="Riano-Pachon D.M."/>
            <person name="Goldman G.H."/>
        </authorList>
    </citation>
    <scope>NUCLEOTIDE SEQUENCE [LARGE SCALE GENOMIC DNA]</scope>
    <source>
        <strain evidence="3">GHG001</strain>
    </source>
</reference>
<evidence type="ECO:0000313" key="2">
    <source>
        <dbReference type="EMBL" id="EST09342.1"/>
    </source>
</evidence>
<sequence>MFGNNFAGMFGQQQPQPNAGGGGSGMDTNNMGGINPAMANSLPGTPQTQQQQLNAGNGPVPSTPTTATKPKAPRKKSEKKTTAKSQQAPNQTPMPPQMPPQMVMPGQQGQPGQPGQAPQQQVVPPNWMPSLNPQQQSAVLQRALALAKAQEGSGLTPVHTLMQMGYLFLKASSLPGGSHPSMMPNGGMVLTINEARGIGLIPQQGGQPGGPSAPNVPAQAWPTSRDHASQVSL</sequence>
<feature type="region of interest" description="Disordered" evidence="1">
    <location>
        <begin position="1"/>
        <end position="132"/>
    </location>
</feature>
<name>V5GTV4_KALBG</name>
<organism evidence="2 3">
    <name type="scientific">Kalmanozyma brasiliensis (strain GHG001)</name>
    <name type="common">Yeast</name>
    <name type="synonym">Pseudozyma brasiliensis</name>
    <dbReference type="NCBI Taxonomy" id="1365824"/>
    <lineage>
        <taxon>Eukaryota</taxon>
        <taxon>Fungi</taxon>
        <taxon>Dikarya</taxon>
        <taxon>Basidiomycota</taxon>
        <taxon>Ustilaginomycotina</taxon>
        <taxon>Ustilaginomycetes</taxon>
        <taxon>Ustilaginales</taxon>
        <taxon>Ustilaginaceae</taxon>
        <taxon>Kalmanozyma</taxon>
    </lineage>
</organism>
<accession>V5GTV4</accession>
<feature type="compositionally biased region" description="Basic and acidic residues" evidence="1">
    <location>
        <begin position="224"/>
        <end position="233"/>
    </location>
</feature>
<proteinExistence type="predicted"/>
<dbReference type="AlphaFoldDB" id="V5GTV4"/>
<evidence type="ECO:0000256" key="1">
    <source>
        <dbReference type="SAM" id="MobiDB-lite"/>
    </source>
</evidence>
<feature type="region of interest" description="Disordered" evidence="1">
    <location>
        <begin position="202"/>
        <end position="233"/>
    </location>
</feature>
<gene>
    <name evidence="2" type="ORF">PSEUBRA_SCAF11g01141</name>
</gene>
<dbReference type="STRING" id="1365824.V5GTV4"/>
<feature type="compositionally biased region" description="Low complexity" evidence="1">
    <location>
        <begin position="42"/>
        <end position="70"/>
    </location>
</feature>
<feature type="compositionally biased region" description="Low complexity" evidence="1">
    <location>
        <begin position="100"/>
        <end position="125"/>
    </location>
</feature>
<evidence type="ECO:0000313" key="3">
    <source>
        <dbReference type="Proteomes" id="UP000019377"/>
    </source>
</evidence>
<protein>
    <submittedName>
        <fullName evidence="2">Uncharacterized protein</fullName>
    </submittedName>
</protein>